<evidence type="ECO:0000313" key="2">
    <source>
        <dbReference type="EMBL" id="AJC72448.1"/>
    </source>
</evidence>
<dbReference type="InterPro" id="IPR009078">
    <property type="entry name" value="Ferritin-like_SF"/>
</dbReference>
<protein>
    <submittedName>
        <fullName evidence="2">Rubrerythrin</fullName>
    </submittedName>
</protein>
<sequence>MQDPLEVAVERLKQLTKESLLAYWIKGEFEESELYAELAKRAKNLGLPDSLVETFWALSKESKEHGEKLETIYRKTYGKEPEPPDIPPIEVYPILHKFERAEDAIEALQMAMESEKLAMEVYTRLAKETSDPELRELFESLAKVERSHYERLEGELKLLKELFKEKEKKRG</sequence>
<dbReference type="SUPFAM" id="SSF47240">
    <property type="entry name" value="Ferritin-like"/>
    <property type="match status" value="1"/>
</dbReference>
<evidence type="ECO:0000313" key="3">
    <source>
        <dbReference type="Proteomes" id="UP000062043"/>
    </source>
</evidence>
<name>A0A0X1KMH5_9EURY</name>
<dbReference type="InterPro" id="IPR009040">
    <property type="entry name" value="Ferritin-like_diiron"/>
</dbReference>
<dbReference type="CDD" id="cd01045">
    <property type="entry name" value="Ferritin_like_AB"/>
    <property type="match status" value="1"/>
</dbReference>
<dbReference type="GO" id="GO:0016491">
    <property type="term" value="F:oxidoreductase activity"/>
    <property type="evidence" value="ECO:0007669"/>
    <property type="project" value="InterPro"/>
</dbReference>
<dbReference type="EMBL" id="CP007140">
    <property type="protein sequence ID" value="AJC72448.1"/>
    <property type="molecule type" value="Genomic_DNA"/>
</dbReference>
<gene>
    <name evidence="2" type="ORF">X802_10020</name>
</gene>
<dbReference type="InterPro" id="IPR012347">
    <property type="entry name" value="Ferritin-like"/>
</dbReference>
<dbReference type="PANTHER" id="PTHR33531:SF10">
    <property type="entry name" value="BLR7895 PROTEIN"/>
    <property type="match status" value="1"/>
</dbReference>
<accession>A0A0X1KMH5</accession>
<proteinExistence type="predicted"/>
<dbReference type="OrthoDB" id="102142at2157"/>
<dbReference type="Pfam" id="PF02915">
    <property type="entry name" value="Rubrerythrin"/>
    <property type="match status" value="1"/>
</dbReference>
<feature type="domain" description="Ferritin-like diiron" evidence="1">
    <location>
        <begin position="11"/>
        <end position="163"/>
    </location>
</feature>
<dbReference type="Gene3D" id="1.20.1260.10">
    <property type="match status" value="1"/>
</dbReference>
<keyword evidence="3" id="KW-1185">Reference proteome</keyword>
<dbReference type="AlphaFoldDB" id="A0A0X1KMH5"/>
<dbReference type="PANTHER" id="PTHR33531">
    <property type="entry name" value="RUBRERYTHRIN SUBFAMILY"/>
    <property type="match status" value="1"/>
</dbReference>
<dbReference type="PATRIC" id="fig|1432656.3.peg.1958"/>
<reference evidence="2 3" key="1">
    <citation type="submission" date="2014-01" db="EMBL/GenBank/DDBJ databases">
        <title>Genome sequencing of Thermococcus guaymasensis.</title>
        <authorList>
            <person name="Zhang X."/>
            <person name="Alvare G."/>
            <person name="Fristensky B."/>
            <person name="Chen L."/>
            <person name="Suen T."/>
            <person name="Chen Q."/>
            <person name="Ma K."/>
        </authorList>
    </citation>
    <scope>NUCLEOTIDE SEQUENCE [LARGE SCALE GENOMIC DNA]</scope>
    <source>
        <strain evidence="2 3">DSM 11113</strain>
    </source>
</reference>
<dbReference type="InterPro" id="IPR003251">
    <property type="entry name" value="Rr_diiron-bd_dom"/>
</dbReference>
<dbReference type="KEGG" id="tgy:X802_10020"/>
<organism evidence="2 3">
    <name type="scientific">Thermococcus guaymasensis DSM 11113</name>
    <dbReference type="NCBI Taxonomy" id="1432656"/>
    <lineage>
        <taxon>Archaea</taxon>
        <taxon>Methanobacteriati</taxon>
        <taxon>Methanobacteriota</taxon>
        <taxon>Thermococci</taxon>
        <taxon>Thermococcales</taxon>
        <taxon>Thermococcaceae</taxon>
        <taxon>Thermococcus</taxon>
    </lineage>
</organism>
<dbReference type="PROSITE" id="PS50905">
    <property type="entry name" value="FERRITIN_LIKE"/>
    <property type="match status" value="1"/>
</dbReference>
<evidence type="ECO:0000259" key="1">
    <source>
        <dbReference type="PROSITE" id="PS50905"/>
    </source>
</evidence>
<dbReference type="Proteomes" id="UP000062043">
    <property type="component" value="Chromosome"/>
</dbReference>
<dbReference type="GO" id="GO:0046872">
    <property type="term" value="F:metal ion binding"/>
    <property type="evidence" value="ECO:0007669"/>
    <property type="project" value="InterPro"/>
</dbReference>